<evidence type="ECO:0000313" key="1">
    <source>
        <dbReference type="EMBL" id="SDP97450.1"/>
    </source>
</evidence>
<keyword evidence="2" id="KW-1185">Reference proteome</keyword>
<evidence type="ECO:0008006" key="3">
    <source>
        <dbReference type="Google" id="ProtNLM"/>
    </source>
</evidence>
<sequence length="111" mass="12282">MSGMEAKPDEIIRIGEGFRQVGAFLEGTIENSQERRTLLRKATGDDDTAKEIYEKLGPTVDKIEEALNSIHALMVNRSNVTRGLGERLNNMENNIADNLANNSRHGGGSRR</sequence>
<protein>
    <recommendedName>
        <fullName evidence="3">Excreted virulence factor EspC, type VII ESX diderm</fullName>
    </recommendedName>
</protein>
<reference evidence="2" key="1">
    <citation type="submission" date="2016-10" db="EMBL/GenBank/DDBJ databases">
        <authorList>
            <person name="Varghese N."/>
            <person name="Submissions S."/>
        </authorList>
    </citation>
    <scope>NUCLEOTIDE SEQUENCE [LARGE SCALE GENOMIC DNA]</scope>
    <source>
        <strain evidence="2">CGMCC 4.6609</strain>
    </source>
</reference>
<dbReference type="AlphaFoldDB" id="A0A1H0X3I7"/>
<organism evidence="1 2">
    <name type="scientific">Lentzea jiangxiensis</name>
    <dbReference type="NCBI Taxonomy" id="641025"/>
    <lineage>
        <taxon>Bacteria</taxon>
        <taxon>Bacillati</taxon>
        <taxon>Actinomycetota</taxon>
        <taxon>Actinomycetes</taxon>
        <taxon>Pseudonocardiales</taxon>
        <taxon>Pseudonocardiaceae</taxon>
        <taxon>Lentzea</taxon>
    </lineage>
</organism>
<accession>A0A1H0X3I7</accession>
<dbReference type="RefSeq" id="WP_143023027.1">
    <property type="nucleotide sequence ID" value="NZ_FNIX01000031.1"/>
</dbReference>
<dbReference type="Proteomes" id="UP000199691">
    <property type="component" value="Unassembled WGS sequence"/>
</dbReference>
<name>A0A1H0X3I7_9PSEU</name>
<proteinExistence type="predicted"/>
<dbReference type="STRING" id="641025.SAMN05421507_13118"/>
<gene>
    <name evidence="1" type="ORF">SAMN05421507_13118</name>
</gene>
<evidence type="ECO:0000313" key="2">
    <source>
        <dbReference type="Proteomes" id="UP000199691"/>
    </source>
</evidence>
<dbReference type="EMBL" id="FNIX01000031">
    <property type="protein sequence ID" value="SDP97450.1"/>
    <property type="molecule type" value="Genomic_DNA"/>
</dbReference>